<reference evidence="1" key="1">
    <citation type="journal article" date="2020" name="Stud. Mycol.">
        <title>101 Dothideomycetes genomes: a test case for predicting lifestyles and emergence of pathogens.</title>
        <authorList>
            <person name="Haridas S."/>
            <person name="Albert R."/>
            <person name="Binder M."/>
            <person name="Bloem J."/>
            <person name="Labutti K."/>
            <person name="Salamov A."/>
            <person name="Andreopoulos B."/>
            <person name="Baker S."/>
            <person name="Barry K."/>
            <person name="Bills G."/>
            <person name="Bluhm B."/>
            <person name="Cannon C."/>
            <person name="Castanera R."/>
            <person name="Culley D."/>
            <person name="Daum C."/>
            <person name="Ezra D."/>
            <person name="Gonzalez J."/>
            <person name="Henrissat B."/>
            <person name="Kuo A."/>
            <person name="Liang C."/>
            <person name="Lipzen A."/>
            <person name="Lutzoni F."/>
            <person name="Magnuson J."/>
            <person name="Mondo S."/>
            <person name="Nolan M."/>
            <person name="Ohm R."/>
            <person name="Pangilinan J."/>
            <person name="Park H.-J."/>
            <person name="Ramirez L."/>
            <person name="Alfaro M."/>
            <person name="Sun H."/>
            <person name="Tritt A."/>
            <person name="Yoshinaga Y."/>
            <person name="Zwiers L.-H."/>
            <person name="Turgeon B."/>
            <person name="Goodwin S."/>
            <person name="Spatafora J."/>
            <person name="Crous P."/>
            <person name="Grigoriev I."/>
        </authorList>
    </citation>
    <scope>NUCLEOTIDE SEQUENCE</scope>
    <source>
        <strain evidence="1">CBS 207.26</strain>
    </source>
</reference>
<dbReference type="EMBL" id="ML994675">
    <property type="protein sequence ID" value="KAF2178425.1"/>
    <property type="molecule type" value="Genomic_DNA"/>
</dbReference>
<evidence type="ECO:0000313" key="2">
    <source>
        <dbReference type="Proteomes" id="UP000800200"/>
    </source>
</evidence>
<sequence>KLTESLLKIHFTTDIWSSPNNSHYQAITAHFVDKLGRLQKAILAPREHK</sequence>
<gene>
    <name evidence="1" type="ORF">K469DRAFT_599433</name>
</gene>
<evidence type="ECO:0000313" key="1">
    <source>
        <dbReference type="EMBL" id="KAF2178425.1"/>
    </source>
</evidence>
<dbReference type="AlphaFoldDB" id="A0A6A6DGZ4"/>
<feature type="non-terminal residue" evidence="1">
    <location>
        <position position="1"/>
    </location>
</feature>
<accession>A0A6A6DGZ4</accession>
<dbReference type="Proteomes" id="UP000800200">
    <property type="component" value="Unassembled WGS sequence"/>
</dbReference>
<name>A0A6A6DGZ4_9PEZI</name>
<proteinExistence type="predicted"/>
<dbReference type="OrthoDB" id="3942700at2759"/>
<protein>
    <submittedName>
        <fullName evidence="1">Uncharacterized protein</fullName>
    </submittedName>
</protein>
<keyword evidence="2" id="KW-1185">Reference proteome</keyword>
<organism evidence="1 2">
    <name type="scientific">Zopfia rhizophila CBS 207.26</name>
    <dbReference type="NCBI Taxonomy" id="1314779"/>
    <lineage>
        <taxon>Eukaryota</taxon>
        <taxon>Fungi</taxon>
        <taxon>Dikarya</taxon>
        <taxon>Ascomycota</taxon>
        <taxon>Pezizomycotina</taxon>
        <taxon>Dothideomycetes</taxon>
        <taxon>Dothideomycetes incertae sedis</taxon>
        <taxon>Zopfiaceae</taxon>
        <taxon>Zopfia</taxon>
    </lineage>
</organism>